<name>A0A0J8A8J4_9SPHN</name>
<dbReference type="Proteomes" id="UP000052268">
    <property type="component" value="Unassembled WGS sequence"/>
</dbReference>
<dbReference type="Pfam" id="PF05199">
    <property type="entry name" value="GMC_oxred_C"/>
    <property type="match status" value="1"/>
</dbReference>
<dbReference type="Gene3D" id="3.30.560.10">
    <property type="entry name" value="Glucose Oxidase, domain 3"/>
    <property type="match status" value="1"/>
</dbReference>
<evidence type="ECO:0000259" key="7">
    <source>
        <dbReference type="PROSITE" id="PS00623"/>
    </source>
</evidence>
<dbReference type="PIRSF" id="PIRSF000137">
    <property type="entry name" value="Alcohol_oxidase"/>
    <property type="match status" value="1"/>
</dbReference>
<sequence length="532" mass="56417">MTIEAADYVIAGGGSAGCVLAARLSEDPGCRVVLLEAGGEGDRFMANMPSGCYTMLAKPAADWMYMTEPDPSLGGRQVMWSAGKMLGGGSSINGMMYIRGSRADYDSWERDLGCDGWGWDAVQSYFRKSEDFNGAPGQSHAVGGPLGVTLPRRVHPLSRAFIAACGDAGLRKVDDYCSGDIDGAFLSFVTQRAGQRSSTARAFLSKATKRPNLTVLTGALVDKVLIDDGRATGVQFIQDGEVRTVSARREVIVSASTMQSPAILLRSGIGPADALQAQGIPVVVDAPEVGKNLQEHASVATSLLVDIPTVNTRMGPVRLALGMAGYLLARRGIMTITPVEAMAFLRSEPGLKEPDIKLQFGPLAFDPATHGPHKKPGVVIYANVAKPRSRGEIRLRSVDPRDAPVIDHRLLGAPEDVAALIKGLKQVDSIMREPSFRGHLRGRIAPADIPRNDEEWEQSIRSRAGIGYHPVGTCRMGGDAASVVDPRLSVRGVAGLRVADASVMPIMPSANTNAPAIMVGEKAADLIRADAA</sequence>
<evidence type="ECO:0000256" key="1">
    <source>
        <dbReference type="ARBA" id="ARBA00001974"/>
    </source>
</evidence>
<dbReference type="InterPro" id="IPR007867">
    <property type="entry name" value="GMC_OxRtase_C"/>
</dbReference>
<comment type="similarity">
    <text evidence="2 6">Belongs to the GMC oxidoreductase family.</text>
</comment>
<dbReference type="SUPFAM" id="SSF54373">
    <property type="entry name" value="FAD-linked reductases, C-terminal domain"/>
    <property type="match status" value="1"/>
</dbReference>
<dbReference type="AlphaFoldDB" id="A0A0J8A8J4"/>
<feature type="domain" description="Glucose-methanol-choline oxidoreductase N-terminal" evidence="8">
    <location>
        <begin position="256"/>
        <end position="270"/>
    </location>
</feature>
<accession>A0A0J8A8J4</accession>
<keyword evidence="10" id="KW-1185">Reference proteome</keyword>
<dbReference type="InterPro" id="IPR036188">
    <property type="entry name" value="FAD/NAD-bd_sf"/>
</dbReference>
<evidence type="ECO:0000259" key="8">
    <source>
        <dbReference type="PROSITE" id="PS00624"/>
    </source>
</evidence>
<dbReference type="GO" id="GO:0016614">
    <property type="term" value="F:oxidoreductase activity, acting on CH-OH group of donors"/>
    <property type="evidence" value="ECO:0007669"/>
    <property type="project" value="InterPro"/>
</dbReference>
<reference evidence="9 10" key="1">
    <citation type="journal article" date="2015" name="G3 (Bethesda)">
        <title>Insights into Ongoing Evolution of the Hexachlorocyclohexane Catabolic Pathway from Comparative Genomics of Ten Sphingomonadaceae Strains.</title>
        <authorList>
            <person name="Pearce S.L."/>
            <person name="Oakeshott J.G."/>
            <person name="Pandey G."/>
        </authorList>
    </citation>
    <scope>NUCLEOTIDE SEQUENCE [LARGE SCALE GENOMIC DNA]</scope>
    <source>
        <strain evidence="9 10">LL02</strain>
    </source>
</reference>
<keyword evidence="4 5" id="KW-0274">FAD</keyword>
<comment type="caution">
    <text evidence="9">The sequence shown here is derived from an EMBL/GenBank/DDBJ whole genome shotgun (WGS) entry which is preliminary data.</text>
</comment>
<evidence type="ECO:0000313" key="9">
    <source>
        <dbReference type="EMBL" id="KMS51650.1"/>
    </source>
</evidence>
<feature type="domain" description="Glucose-methanol-choline oxidoreductase N-terminal" evidence="7">
    <location>
        <begin position="83"/>
        <end position="106"/>
    </location>
</feature>
<organism evidence="9 10">
    <name type="scientific">Novosphingobium barchaimii LL02</name>
    <dbReference type="NCBI Taxonomy" id="1114963"/>
    <lineage>
        <taxon>Bacteria</taxon>
        <taxon>Pseudomonadati</taxon>
        <taxon>Pseudomonadota</taxon>
        <taxon>Alphaproteobacteria</taxon>
        <taxon>Sphingomonadales</taxon>
        <taxon>Sphingomonadaceae</taxon>
        <taxon>Novosphingobium</taxon>
    </lineage>
</organism>
<dbReference type="GO" id="GO:0050660">
    <property type="term" value="F:flavin adenine dinucleotide binding"/>
    <property type="evidence" value="ECO:0007669"/>
    <property type="project" value="InterPro"/>
</dbReference>
<dbReference type="SUPFAM" id="SSF51905">
    <property type="entry name" value="FAD/NAD(P)-binding domain"/>
    <property type="match status" value="1"/>
</dbReference>
<gene>
    <name evidence="9" type="ORF">V474_03200</name>
</gene>
<feature type="binding site" evidence="5">
    <location>
        <position position="221"/>
    </location>
    <ligand>
        <name>FAD</name>
        <dbReference type="ChEBI" id="CHEBI:57692"/>
    </ligand>
</feature>
<evidence type="ECO:0000313" key="10">
    <source>
        <dbReference type="Proteomes" id="UP000052268"/>
    </source>
</evidence>
<dbReference type="PROSITE" id="PS00624">
    <property type="entry name" value="GMC_OXRED_2"/>
    <property type="match status" value="1"/>
</dbReference>
<evidence type="ECO:0000256" key="5">
    <source>
        <dbReference type="PIRSR" id="PIRSR000137-2"/>
    </source>
</evidence>
<dbReference type="Gene3D" id="3.50.50.60">
    <property type="entry name" value="FAD/NAD(P)-binding domain"/>
    <property type="match status" value="1"/>
</dbReference>
<keyword evidence="3 6" id="KW-0285">Flavoprotein</keyword>
<protein>
    <recommendedName>
        <fullName evidence="7 8">Glucose-methanol-choline oxidoreductase N-terminal domain-containing protein</fullName>
    </recommendedName>
</protein>
<dbReference type="Pfam" id="PF00732">
    <property type="entry name" value="GMC_oxred_N"/>
    <property type="match status" value="1"/>
</dbReference>
<dbReference type="InterPro" id="IPR012132">
    <property type="entry name" value="GMC_OxRdtase"/>
</dbReference>
<evidence type="ECO:0000256" key="4">
    <source>
        <dbReference type="ARBA" id="ARBA00022827"/>
    </source>
</evidence>
<evidence type="ECO:0000256" key="3">
    <source>
        <dbReference type="ARBA" id="ARBA00022630"/>
    </source>
</evidence>
<dbReference type="InterPro" id="IPR000172">
    <property type="entry name" value="GMC_OxRdtase_N"/>
</dbReference>
<dbReference type="PANTHER" id="PTHR11552:SF147">
    <property type="entry name" value="CHOLINE DEHYDROGENASE, MITOCHONDRIAL"/>
    <property type="match status" value="1"/>
</dbReference>
<dbReference type="RefSeq" id="WP_059153218.1">
    <property type="nucleotide sequence ID" value="NZ_KQ130457.1"/>
</dbReference>
<dbReference type="PANTHER" id="PTHR11552">
    <property type="entry name" value="GLUCOSE-METHANOL-CHOLINE GMC OXIDOREDUCTASE"/>
    <property type="match status" value="1"/>
</dbReference>
<evidence type="ECO:0000256" key="6">
    <source>
        <dbReference type="RuleBase" id="RU003968"/>
    </source>
</evidence>
<dbReference type="PROSITE" id="PS00623">
    <property type="entry name" value="GMC_OXRED_1"/>
    <property type="match status" value="1"/>
</dbReference>
<proteinExistence type="inferred from homology"/>
<comment type="cofactor">
    <cofactor evidence="1 5">
        <name>FAD</name>
        <dbReference type="ChEBI" id="CHEBI:57692"/>
    </cofactor>
</comment>
<dbReference type="OrthoDB" id="9785276at2"/>
<dbReference type="PATRIC" id="fig|1114963.3.peg.4265"/>
<evidence type="ECO:0000256" key="2">
    <source>
        <dbReference type="ARBA" id="ARBA00010790"/>
    </source>
</evidence>
<dbReference type="EMBL" id="JACU01000011">
    <property type="protein sequence ID" value="KMS51650.1"/>
    <property type="molecule type" value="Genomic_DNA"/>
</dbReference>